<dbReference type="EC" id="3.1.26.4" evidence="3"/>
<keyword evidence="4" id="KW-0540">Nuclease</keyword>
<accession>A0A841GTZ6</accession>
<dbReference type="Gene3D" id="3.30.420.10">
    <property type="entry name" value="Ribonuclease H-like superfamily/Ribonuclease H"/>
    <property type="match status" value="1"/>
</dbReference>
<evidence type="ECO:0000256" key="5">
    <source>
        <dbReference type="ARBA" id="ARBA00022723"/>
    </source>
</evidence>
<comment type="catalytic activity">
    <reaction evidence="1">
        <text>Endonucleolytic cleavage to 5'-phosphomonoester.</text>
        <dbReference type="EC" id="3.1.26.4"/>
    </reaction>
</comment>
<sequence length="254" mass="29805">MFICKKWYTLVGRIDSIRIINNPRIKDISIEYFGKDTSGFECFYSIIPSEFEIISIKRHKFQHICYLKKNNQILKLQVFFNKKREATTIKILSATSKEVANEFVENIFCIKVYIDGSYSSETKKIGFSIIILSQKIEKFYKSIENEKLAKHRNVSGEILAVLYALEIAKQKGFKCITLYYDYEGLEKWITGEWRTKTPLTKVYKEKFYNYAKDIKIKFKKVKSHTGVKYNELADELAKHAAETNKSNIDFEVVI</sequence>
<reference evidence="9 10" key="1">
    <citation type="submission" date="2020-08" db="EMBL/GenBank/DDBJ databases">
        <title>Genomic Encyclopedia of Type Strains, Phase IV (KMG-IV): sequencing the most valuable type-strain genomes for metagenomic binning, comparative biology and taxonomic classification.</title>
        <authorList>
            <person name="Goeker M."/>
        </authorList>
    </citation>
    <scope>NUCLEOTIDE SEQUENCE [LARGE SCALE GENOMIC DNA]</scope>
    <source>
        <strain evidence="9 10">DSM 13481</strain>
    </source>
</reference>
<evidence type="ECO:0000313" key="9">
    <source>
        <dbReference type="EMBL" id="MBB6063418.1"/>
    </source>
</evidence>
<evidence type="ECO:0000256" key="4">
    <source>
        <dbReference type="ARBA" id="ARBA00022722"/>
    </source>
</evidence>
<protein>
    <recommendedName>
        <fullName evidence="3">ribonuclease H</fullName>
        <ecNumber evidence="3">3.1.26.4</ecNumber>
    </recommendedName>
</protein>
<gene>
    <name evidence="9" type="ORF">HNP65_001889</name>
</gene>
<dbReference type="InterPro" id="IPR050092">
    <property type="entry name" value="RNase_H"/>
</dbReference>
<dbReference type="InterPro" id="IPR012337">
    <property type="entry name" value="RNaseH-like_sf"/>
</dbReference>
<dbReference type="InterPro" id="IPR036397">
    <property type="entry name" value="RNaseH_sf"/>
</dbReference>
<dbReference type="InterPro" id="IPR002156">
    <property type="entry name" value="RNaseH_domain"/>
</dbReference>
<proteinExistence type="inferred from homology"/>
<evidence type="ECO:0000256" key="1">
    <source>
        <dbReference type="ARBA" id="ARBA00000077"/>
    </source>
</evidence>
<comment type="similarity">
    <text evidence="2">Belongs to the RNase H family.</text>
</comment>
<dbReference type="PANTHER" id="PTHR10642:SF26">
    <property type="entry name" value="RIBONUCLEASE H1"/>
    <property type="match status" value="1"/>
</dbReference>
<name>A0A841GTZ6_9BACT</name>
<dbReference type="GO" id="GO:0046872">
    <property type="term" value="F:metal ion binding"/>
    <property type="evidence" value="ECO:0007669"/>
    <property type="project" value="UniProtKB-KW"/>
</dbReference>
<evidence type="ECO:0000256" key="2">
    <source>
        <dbReference type="ARBA" id="ARBA00005300"/>
    </source>
</evidence>
<dbReference type="SUPFAM" id="SSF53098">
    <property type="entry name" value="Ribonuclease H-like"/>
    <property type="match status" value="1"/>
</dbReference>
<keyword evidence="7 9" id="KW-0378">Hydrolase</keyword>
<dbReference type="RefSeq" id="WP_246348258.1">
    <property type="nucleotide sequence ID" value="NZ_JACHEX010000007.1"/>
</dbReference>
<evidence type="ECO:0000313" key="10">
    <source>
        <dbReference type="Proteomes" id="UP000555828"/>
    </source>
</evidence>
<dbReference type="Pfam" id="PF00075">
    <property type="entry name" value="RNase_H"/>
    <property type="match status" value="1"/>
</dbReference>
<dbReference type="GO" id="GO:0043137">
    <property type="term" value="P:DNA replication, removal of RNA primer"/>
    <property type="evidence" value="ECO:0007669"/>
    <property type="project" value="TreeGrafter"/>
</dbReference>
<evidence type="ECO:0000256" key="7">
    <source>
        <dbReference type="ARBA" id="ARBA00022801"/>
    </source>
</evidence>
<dbReference type="CDD" id="cd09277">
    <property type="entry name" value="RNase_HI_bacteria_like"/>
    <property type="match status" value="1"/>
</dbReference>
<keyword evidence="10" id="KW-1185">Reference proteome</keyword>
<dbReference type="PANTHER" id="PTHR10642">
    <property type="entry name" value="RIBONUCLEASE H1"/>
    <property type="match status" value="1"/>
</dbReference>
<evidence type="ECO:0000259" key="8">
    <source>
        <dbReference type="PROSITE" id="PS50879"/>
    </source>
</evidence>
<dbReference type="EMBL" id="JACHEX010000007">
    <property type="protein sequence ID" value="MBB6063418.1"/>
    <property type="molecule type" value="Genomic_DNA"/>
</dbReference>
<dbReference type="AlphaFoldDB" id="A0A841GTZ6"/>
<dbReference type="GO" id="GO:0004523">
    <property type="term" value="F:RNA-DNA hybrid ribonuclease activity"/>
    <property type="evidence" value="ECO:0007669"/>
    <property type="project" value="UniProtKB-EC"/>
</dbReference>
<comment type="caution">
    <text evidence="9">The sequence shown here is derived from an EMBL/GenBank/DDBJ whole genome shotgun (WGS) entry which is preliminary data.</text>
</comment>
<keyword evidence="5" id="KW-0479">Metal-binding</keyword>
<organism evidence="9 10">
    <name type="scientific">Thermosipho japonicus</name>
    <dbReference type="NCBI Taxonomy" id="90323"/>
    <lineage>
        <taxon>Bacteria</taxon>
        <taxon>Thermotogati</taxon>
        <taxon>Thermotogota</taxon>
        <taxon>Thermotogae</taxon>
        <taxon>Thermotogales</taxon>
        <taxon>Fervidobacteriaceae</taxon>
        <taxon>Thermosipho</taxon>
    </lineage>
</organism>
<dbReference type="PROSITE" id="PS50879">
    <property type="entry name" value="RNASE_H_1"/>
    <property type="match status" value="1"/>
</dbReference>
<keyword evidence="6" id="KW-0255">Endonuclease</keyword>
<evidence type="ECO:0000256" key="6">
    <source>
        <dbReference type="ARBA" id="ARBA00022759"/>
    </source>
</evidence>
<feature type="domain" description="RNase H type-1" evidence="8">
    <location>
        <begin position="106"/>
        <end position="242"/>
    </location>
</feature>
<evidence type="ECO:0000256" key="3">
    <source>
        <dbReference type="ARBA" id="ARBA00012180"/>
    </source>
</evidence>
<dbReference type="GO" id="GO:0003676">
    <property type="term" value="F:nucleic acid binding"/>
    <property type="evidence" value="ECO:0007669"/>
    <property type="project" value="InterPro"/>
</dbReference>
<dbReference type="Proteomes" id="UP000555828">
    <property type="component" value="Unassembled WGS sequence"/>
</dbReference>